<comment type="similarity">
    <text evidence="2">Belongs to the sulfatase family.</text>
</comment>
<dbReference type="InterPro" id="IPR017850">
    <property type="entry name" value="Alkaline_phosphatase_core_sf"/>
</dbReference>
<evidence type="ECO:0000256" key="6">
    <source>
        <dbReference type="ARBA" id="ARBA00022837"/>
    </source>
</evidence>
<dbReference type="PANTHER" id="PTHR45953:SF1">
    <property type="entry name" value="IDURONATE 2-SULFATASE"/>
    <property type="match status" value="1"/>
</dbReference>
<dbReference type="EMBL" id="CP027231">
    <property type="protein sequence ID" value="AVM54057.1"/>
    <property type="molecule type" value="Genomic_DNA"/>
</dbReference>
<sequence length="450" mass="52219">MNVLMLIADDMRPELGCYGIKEIHTPNIDRLAATGILFRNAYCNIPVSGASRASLFTGMYPCYPQRFTHYEASASIDAPDAIPLSGWFTSHGYHTVSNGKVFHNIADHAESWSEYPWRVHPDGYGHDWAEYNKWEVWMNTESGNHINPRTMRGPFCESADVEDDAYDDGKGATHTIEDLKRLKELHKPFFLACGFWRPHLPFNVPKKYWDMYQREEIPLATNRFRPHNLPEEVQGSQEIRSYARVNMEEEAFQREAKHGYYAAISYIDAQIGRILTALEELELADNTLIIFFGDHGWQLGEHNFWGKHTLMQKATQVPLIVRVPGMERGTTESLVELVDLYPTLCDLCRIDTPQGQLDGKSFVPILRNLKAQTKKHVYIQWQGGDNAANRRYNYAEWPETHGRQSRMLFDHHSDREENENIIRQKKYSRIIQKLSDCIRKKKERITKRAQ</sequence>
<reference evidence="8 9" key="1">
    <citation type="submission" date="2018-02" db="EMBL/GenBank/DDBJ databases">
        <authorList>
            <person name="Holder M.E."/>
            <person name="Ajami N.J."/>
            <person name="Petrosino J.F."/>
        </authorList>
    </citation>
    <scope>NUCLEOTIDE SEQUENCE [LARGE SCALE GENOMIC DNA]</scope>
    <source>
        <strain evidence="8 9">ATCC 33285</strain>
    </source>
</reference>
<dbReference type="InterPro" id="IPR035874">
    <property type="entry name" value="IDS"/>
</dbReference>
<dbReference type="PANTHER" id="PTHR45953">
    <property type="entry name" value="IDURONATE 2-SULFATASE"/>
    <property type="match status" value="1"/>
</dbReference>
<comment type="cofactor">
    <cofactor evidence="1">
        <name>Ca(2+)</name>
        <dbReference type="ChEBI" id="CHEBI:29108"/>
    </cofactor>
</comment>
<name>A0ABN5IMI9_9BACE</name>
<evidence type="ECO:0000256" key="4">
    <source>
        <dbReference type="ARBA" id="ARBA00022729"/>
    </source>
</evidence>
<proteinExistence type="inferred from homology"/>
<dbReference type="Gene3D" id="3.40.720.10">
    <property type="entry name" value="Alkaline Phosphatase, subunit A"/>
    <property type="match status" value="1"/>
</dbReference>
<keyword evidence="6" id="KW-0106">Calcium</keyword>
<organism evidence="8 9">
    <name type="scientific">Bacteroides zoogleoformans</name>
    <dbReference type="NCBI Taxonomy" id="28119"/>
    <lineage>
        <taxon>Bacteria</taxon>
        <taxon>Pseudomonadati</taxon>
        <taxon>Bacteroidota</taxon>
        <taxon>Bacteroidia</taxon>
        <taxon>Bacteroidales</taxon>
        <taxon>Bacteroidaceae</taxon>
        <taxon>Bacteroides</taxon>
    </lineage>
</organism>
<protein>
    <submittedName>
        <fullName evidence="8">Iduronate-2-sulfatase</fullName>
    </submittedName>
</protein>
<keyword evidence="9" id="KW-1185">Reference proteome</keyword>
<accession>A0ABN5IMI9</accession>
<keyword evidence="4" id="KW-0732">Signal</keyword>
<evidence type="ECO:0000259" key="7">
    <source>
        <dbReference type="Pfam" id="PF00884"/>
    </source>
</evidence>
<dbReference type="Proteomes" id="UP000238304">
    <property type="component" value="Chromosome"/>
</dbReference>
<evidence type="ECO:0000256" key="3">
    <source>
        <dbReference type="ARBA" id="ARBA00022723"/>
    </source>
</evidence>
<dbReference type="Pfam" id="PF00884">
    <property type="entry name" value="Sulfatase"/>
    <property type="match status" value="1"/>
</dbReference>
<evidence type="ECO:0000256" key="1">
    <source>
        <dbReference type="ARBA" id="ARBA00001913"/>
    </source>
</evidence>
<keyword evidence="5" id="KW-0378">Hydrolase</keyword>
<keyword evidence="3" id="KW-0479">Metal-binding</keyword>
<feature type="domain" description="Sulfatase N-terminal" evidence="7">
    <location>
        <begin position="2"/>
        <end position="347"/>
    </location>
</feature>
<gene>
    <name evidence="8" type="ORF">C4H11_09370</name>
</gene>
<dbReference type="InterPro" id="IPR000917">
    <property type="entry name" value="Sulfatase_N"/>
</dbReference>
<evidence type="ECO:0000313" key="8">
    <source>
        <dbReference type="EMBL" id="AVM54057.1"/>
    </source>
</evidence>
<dbReference type="SUPFAM" id="SSF53649">
    <property type="entry name" value="Alkaline phosphatase-like"/>
    <property type="match status" value="1"/>
</dbReference>
<evidence type="ECO:0000256" key="5">
    <source>
        <dbReference type="ARBA" id="ARBA00022801"/>
    </source>
</evidence>
<evidence type="ECO:0000256" key="2">
    <source>
        <dbReference type="ARBA" id="ARBA00008779"/>
    </source>
</evidence>
<dbReference type="CDD" id="cd16030">
    <property type="entry name" value="iduronate-2-sulfatase"/>
    <property type="match status" value="1"/>
</dbReference>
<evidence type="ECO:0000313" key="9">
    <source>
        <dbReference type="Proteomes" id="UP000238304"/>
    </source>
</evidence>